<keyword evidence="4" id="KW-0067">ATP-binding</keyword>
<protein>
    <recommendedName>
        <fullName evidence="5">ATP-dependent RNA helicase Ski2/MTR4 C-terminal domain-containing protein</fullName>
    </recommendedName>
</protein>
<evidence type="ECO:0000313" key="7">
    <source>
        <dbReference type="Proteomes" id="UP000054279"/>
    </source>
</evidence>
<feature type="domain" description="ATP-dependent RNA helicase Ski2/MTR4 C-terminal" evidence="5">
    <location>
        <begin position="32"/>
        <end position="212"/>
    </location>
</feature>
<evidence type="ECO:0000259" key="5">
    <source>
        <dbReference type="SMART" id="SM01142"/>
    </source>
</evidence>
<dbReference type="GO" id="GO:0005524">
    <property type="term" value="F:ATP binding"/>
    <property type="evidence" value="ECO:0007669"/>
    <property type="project" value="UniProtKB-KW"/>
</dbReference>
<reference evidence="6 7" key="1">
    <citation type="submission" date="2014-06" db="EMBL/GenBank/DDBJ databases">
        <title>Evolutionary Origins and Diversification of the Mycorrhizal Mutualists.</title>
        <authorList>
            <consortium name="DOE Joint Genome Institute"/>
            <consortium name="Mycorrhizal Genomics Consortium"/>
            <person name="Kohler A."/>
            <person name="Kuo A."/>
            <person name="Nagy L.G."/>
            <person name="Floudas D."/>
            <person name="Copeland A."/>
            <person name="Barry K.W."/>
            <person name="Cichocki N."/>
            <person name="Veneault-Fourrey C."/>
            <person name="LaButti K."/>
            <person name="Lindquist E.A."/>
            <person name="Lipzen A."/>
            <person name="Lundell T."/>
            <person name="Morin E."/>
            <person name="Murat C."/>
            <person name="Riley R."/>
            <person name="Ohm R."/>
            <person name="Sun H."/>
            <person name="Tunlid A."/>
            <person name="Henrissat B."/>
            <person name="Grigoriev I.V."/>
            <person name="Hibbett D.S."/>
            <person name="Martin F."/>
        </authorList>
    </citation>
    <scope>NUCLEOTIDE SEQUENCE [LARGE SCALE GENOMIC DNA]</scope>
    <source>
        <strain evidence="6 7">SS14</strain>
    </source>
</reference>
<dbReference type="InterPro" id="IPR050699">
    <property type="entry name" value="RNA-DNA_Helicase"/>
</dbReference>
<evidence type="ECO:0000256" key="1">
    <source>
        <dbReference type="ARBA" id="ARBA00022741"/>
    </source>
</evidence>
<dbReference type="PANTHER" id="PTHR12131">
    <property type="entry name" value="ATP-DEPENDENT RNA AND DNA HELICASE"/>
    <property type="match status" value="1"/>
</dbReference>
<name>A0A0C9URA1_SPHS4</name>
<keyword evidence="3" id="KW-0347">Helicase</keyword>
<dbReference type="EMBL" id="KN837322">
    <property type="protein sequence ID" value="KIJ27861.1"/>
    <property type="molecule type" value="Genomic_DNA"/>
</dbReference>
<keyword evidence="1" id="KW-0547">Nucleotide-binding</keyword>
<dbReference type="GO" id="GO:0000460">
    <property type="term" value="P:maturation of 5.8S rRNA"/>
    <property type="evidence" value="ECO:0007669"/>
    <property type="project" value="TreeGrafter"/>
</dbReference>
<dbReference type="InterPro" id="IPR012961">
    <property type="entry name" value="Ski2/MTR4_C"/>
</dbReference>
<dbReference type="Pfam" id="PF08148">
    <property type="entry name" value="DSHCT"/>
    <property type="match status" value="1"/>
</dbReference>
<dbReference type="GO" id="GO:0004386">
    <property type="term" value="F:helicase activity"/>
    <property type="evidence" value="ECO:0007669"/>
    <property type="project" value="UniProtKB-KW"/>
</dbReference>
<dbReference type="GO" id="GO:0005634">
    <property type="term" value="C:nucleus"/>
    <property type="evidence" value="ECO:0007669"/>
    <property type="project" value="TreeGrafter"/>
</dbReference>
<sequence>MVPTLLQATHDSLQLEELKCRKRVLRRLGFATAADIVDINERVICEVTTGDELLLTELIFSGVFNPLLPEQCAALLSCFVFTEKVLSFLIDIPKELAGPLRTMQEVARRIAKVANESKLLVDDDDYVSSFNVELMDTVLQWCRGASFFEITKLTEQFEGNLVRVFRRLQELIRQISKAATVIGNLELEEKLKKASEMLERPNSVIFCSSLYLG</sequence>
<evidence type="ECO:0000256" key="2">
    <source>
        <dbReference type="ARBA" id="ARBA00022801"/>
    </source>
</evidence>
<dbReference type="GO" id="GO:0016787">
    <property type="term" value="F:hydrolase activity"/>
    <property type="evidence" value="ECO:0007669"/>
    <property type="project" value="UniProtKB-KW"/>
</dbReference>
<evidence type="ECO:0000256" key="3">
    <source>
        <dbReference type="ARBA" id="ARBA00022806"/>
    </source>
</evidence>
<organism evidence="6 7">
    <name type="scientific">Sphaerobolus stellatus (strain SS14)</name>
    <dbReference type="NCBI Taxonomy" id="990650"/>
    <lineage>
        <taxon>Eukaryota</taxon>
        <taxon>Fungi</taxon>
        <taxon>Dikarya</taxon>
        <taxon>Basidiomycota</taxon>
        <taxon>Agaricomycotina</taxon>
        <taxon>Agaricomycetes</taxon>
        <taxon>Phallomycetidae</taxon>
        <taxon>Geastrales</taxon>
        <taxon>Sphaerobolaceae</taxon>
        <taxon>Sphaerobolus</taxon>
    </lineage>
</organism>
<dbReference type="PANTHER" id="PTHR12131:SF7">
    <property type="entry name" value="EXOSOME RNA HELICASE MTR4"/>
    <property type="match status" value="1"/>
</dbReference>
<proteinExistence type="predicted"/>
<dbReference type="SMART" id="SM01142">
    <property type="entry name" value="DSHCT"/>
    <property type="match status" value="1"/>
</dbReference>
<dbReference type="AlphaFoldDB" id="A0A0C9URA1"/>
<accession>A0A0C9URA1</accession>
<gene>
    <name evidence="6" type="ORF">M422DRAFT_235914</name>
</gene>
<dbReference type="OrthoDB" id="64767at2759"/>
<evidence type="ECO:0000256" key="4">
    <source>
        <dbReference type="ARBA" id="ARBA00022840"/>
    </source>
</evidence>
<dbReference type="Gene3D" id="1.10.3380.30">
    <property type="match status" value="1"/>
</dbReference>
<dbReference type="Proteomes" id="UP000054279">
    <property type="component" value="Unassembled WGS sequence"/>
</dbReference>
<keyword evidence="2" id="KW-0378">Hydrolase</keyword>
<dbReference type="HOGENOM" id="CLU_107656_0_0_1"/>
<evidence type="ECO:0000313" key="6">
    <source>
        <dbReference type="EMBL" id="KIJ27861.1"/>
    </source>
</evidence>
<keyword evidence="7" id="KW-1185">Reference proteome</keyword>